<dbReference type="AlphaFoldDB" id="A0A6C0HQM7"/>
<feature type="region of interest" description="Disordered" evidence="1">
    <location>
        <begin position="1"/>
        <end position="25"/>
    </location>
</feature>
<sequence length="159" mass="17466">MSQENNSPPSLIKTEPTEIDKQPITNEVTQSVEQSADIPNKQPNKCIVCIRWVYDLCCCNTGCYRKDSPDMRCCGLTPGAQDMGCFSTVADFINSPLCFAFEGGNSYENRSERLPGDDGCCCALLCCPFKFAFTIPCLIGTIFNNIINGIRGTNGNYLC</sequence>
<evidence type="ECO:0000313" key="2">
    <source>
        <dbReference type="EMBL" id="QHT82446.1"/>
    </source>
</evidence>
<evidence type="ECO:0000256" key="1">
    <source>
        <dbReference type="SAM" id="MobiDB-lite"/>
    </source>
</evidence>
<dbReference type="EMBL" id="MN740000">
    <property type="protein sequence ID" value="QHT82446.1"/>
    <property type="molecule type" value="Genomic_DNA"/>
</dbReference>
<name>A0A6C0HQM7_9ZZZZ</name>
<proteinExistence type="predicted"/>
<organism evidence="2">
    <name type="scientific">viral metagenome</name>
    <dbReference type="NCBI Taxonomy" id="1070528"/>
    <lineage>
        <taxon>unclassified sequences</taxon>
        <taxon>metagenomes</taxon>
        <taxon>organismal metagenomes</taxon>
    </lineage>
</organism>
<accession>A0A6C0HQM7</accession>
<reference evidence="2" key="1">
    <citation type="journal article" date="2020" name="Nature">
        <title>Giant virus diversity and host interactions through global metagenomics.</title>
        <authorList>
            <person name="Schulz F."/>
            <person name="Roux S."/>
            <person name="Paez-Espino D."/>
            <person name="Jungbluth S."/>
            <person name="Walsh D.A."/>
            <person name="Denef V.J."/>
            <person name="McMahon K.D."/>
            <person name="Konstantinidis K.T."/>
            <person name="Eloe-Fadrosh E.A."/>
            <person name="Kyrpides N.C."/>
            <person name="Woyke T."/>
        </authorList>
    </citation>
    <scope>NUCLEOTIDE SEQUENCE</scope>
    <source>
        <strain evidence="2">GVMAG-M-3300023184-161</strain>
    </source>
</reference>
<protein>
    <submittedName>
        <fullName evidence="2">Uncharacterized protein</fullName>
    </submittedName>
</protein>